<dbReference type="InterPro" id="IPR018389">
    <property type="entry name" value="DctP_fam"/>
</dbReference>
<dbReference type="GO" id="GO:0046872">
    <property type="term" value="F:metal ion binding"/>
    <property type="evidence" value="ECO:0007669"/>
    <property type="project" value="UniProtKB-KW"/>
</dbReference>
<evidence type="ECO:0000256" key="1">
    <source>
        <dbReference type="ARBA" id="ARBA00022729"/>
    </source>
</evidence>
<dbReference type="CDD" id="cd13682">
    <property type="entry name" value="PBP2_TRAP_alpha-ketoacid"/>
    <property type="match status" value="1"/>
</dbReference>
<dbReference type="NCBIfam" id="TIGR01409">
    <property type="entry name" value="TAT_signal_seq"/>
    <property type="match status" value="1"/>
</dbReference>
<sequence>MKRRDFLKKAAVGAAVAGASATLISCSQKQEAQTTTTAQKKIKWRMATSWPKAFDTIYGGAETVAARVKAMTNGQFEIIPYAGGEIVGGLEVFDAVSQGTVEMGHTASYYYIGKNPALAFDTAVPFGLNYRQQNAWLYNGGGLEQLRKVFAEHNIVNFPAGNTGVQMGGWFREEVNTVADLQGLKMRIPGLGGKVMSRLGVTVQVLPGAEIYPALERGVIDATEWVGPYDDEKAGFYKVAKYFYHPGWWEPAPTLSLYVNQKAWDSLPKDFQEIVSSAAAEANLNMMVDYDSKNPKALRSLLDKGVQMREFSQEILEATRKEAYALYDELSADNPQFKEIYDGWKAFKAGSDTWFSTAETSYARFNFK</sequence>
<gene>
    <name evidence="4" type="ORF">FHP88_04990</name>
</gene>
<feature type="binding site" evidence="3">
    <location>
        <position position="224"/>
    </location>
    <ligand>
        <name>substrate</name>
    </ligand>
</feature>
<feature type="binding site" evidence="2">
    <location>
        <position position="166"/>
    </location>
    <ligand>
        <name>substrate</name>
    </ligand>
</feature>
<evidence type="ECO:0000313" key="4">
    <source>
        <dbReference type="EMBL" id="TVO76781.1"/>
    </source>
</evidence>
<feature type="binding site" evidence="3">
    <location>
        <position position="250"/>
    </location>
    <ligand>
        <name>substrate</name>
    </ligand>
</feature>
<dbReference type="InterPro" id="IPR038404">
    <property type="entry name" value="TRAP_DctP_sf"/>
</dbReference>
<dbReference type="PANTHER" id="PTHR33376">
    <property type="match status" value="1"/>
</dbReference>
<proteinExistence type="predicted"/>
<feature type="binding site" evidence="2">
    <location>
        <position position="187"/>
    </location>
    <ligand>
        <name>substrate</name>
    </ligand>
</feature>
<dbReference type="PANTHER" id="PTHR33376:SF5">
    <property type="entry name" value="EXTRACYTOPLASMIC SOLUTE RECEPTOR PROTEIN"/>
    <property type="match status" value="1"/>
</dbReference>
<reference evidence="4 5" key="1">
    <citation type="submission" date="2019-07" db="EMBL/GenBank/DDBJ databases">
        <title>The pathways for chlorine oxyanion respiration interact through the shared metabolite chlorate.</title>
        <authorList>
            <person name="Barnum T.P."/>
            <person name="Cheng Y."/>
            <person name="Hill K.A."/>
            <person name="Lucas L.N."/>
            <person name="Carlson H.K."/>
            <person name="Coates J.D."/>
        </authorList>
    </citation>
    <scope>NUCLEOTIDE SEQUENCE [LARGE SCALE GENOMIC DNA]</scope>
    <source>
        <strain evidence="4 5">BK-1</strain>
    </source>
</reference>
<dbReference type="InterPro" id="IPR019546">
    <property type="entry name" value="TAT_signal_bac_arc"/>
</dbReference>
<dbReference type="EMBL" id="VMNH01000005">
    <property type="protein sequence ID" value="TVO76781.1"/>
    <property type="molecule type" value="Genomic_DNA"/>
</dbReference>
<protein>
    <submittedName>
        <fullName evidence="4">Twin-arginine translocation signal domain-containing protein</fullName>
    </submittedName>
</protein>
<dbReference type="PIRSF" id="PIRSF039026">
    <property type="entry name" value="SiaP"/>
    <property type="match status" value="1"/>
</dbReference>
<accession>A0A558DT78</accession>
<dbReference type="InterPro" id="IPR041722">
    <property type="entry name" value="TakP/all3028"/>
</dbReference>
<dbReference type="Pfam" id="PF03480">
    <property type="entry name" value="DctP"/>
    <property type="match status" value="1"/>
</dbReference>
<organism evidence="4 5">
    <name type="scientific">Sedimenticola selenatireducens</name>
    <dbReference type="NCBI Taxonomy" id="191960"/>
    <lineage>
        <taxon>Bacteria</taxon>
        <taxon>Pseudomonadati</taxon>
        <taxon>Pseudomonadota</taxon>
        <taxon>Gammaproteobacteria</taxon>
        <taxon>Chromatiales</taxon>
        <taxon>Sedimenticolaceae</taxon>
        <taxon>Sedimenticola</taxon>
    </lineage>
</organism>
<dbReference type="OrthoDB" id="9769667at2"/>
<dbReference type="RefSeq" id="WP_144357911.1">
    <property type="nucleotide sequence ID" value="NZ_VMNH01000005.1"/>
</dbReference>
<dbReference type="Gene3D" id="3.40.190.170">
    <property type="entry name" value="Bacterial extracellular solute-binding protein, family 7"/>
    <property type="match status" value="1"/>
</dbReference>
<evidence type="ECO:0000256" key="3">
    <source>
        <dbReference type="PIRSR" id="PIRSR039026-2"/>
    </source>
</evidence>
<dbReference type="PROSITE" id="PS51257">
    <property type="entry name" value="PROKAR_LIPOPROTEIN"/>
    <property type="match status" value="1"/>
</dbReference>
<dbReference type="InterPro" id="IPR026289">
    <property type="entry name" value="SBP_TakP-like"/>
</dbReference>
<dbReference type="PROSITE" id="PS51318">
    <property type="entry name" value="TAT"/>
    <property type="match status" value="1"/>
</dbReference>
<evidence type="ECO:0000313" key="5">
    <source>
        <dbReference type="Proteomes" id="UP000316649"/>
    </source>
</evidence>
<comment type="caution">
    <text evidence="4">The sequence shown here is derived from an EMBL/GenBank/DDBJ whole genome shotgun (WGS) entry which is preliminary data.</text>
</comment>
<feature type="binding site" evidence="3">
    <location>
        <position position="225"/>
    </location>
    <ligand>
        <name>Na(+)</name>
        <dbReference type="ChEBI" id="CHEBI:29101"/>
    </ligand>
</feature>
<dbReference type="GO" id="GO:0015849">
    <property type="term" value="P:organic acid transport"/>
    <property type="evidence" value="ECO:0007669"/>
    <property type="project" value="InterPro"/>
</dbReference>
<dbReference type="Proteomes" id="UP000316649">
    <property type="component" value="Unassembled WGS sequence"/>
</dbReference>
<dbReference type="NCBIfam" id="NF037995">
    <property type="entry name" value="TRAP_S1"/>
    <property type="match status" value="1"/>
</dbReference>
<dbReference type="Gene3D" id="3.40.190.10">
    <property type="entry name" value="Periplasmic binding protein-like II"/>
    <property type="match status" value="1"/>
</dbReference>
<dbReference type="GO" id="GO:0031317">
    <property type="term" value="C:tripartite ATP-independent periplasmic transporter complex"/>
    <property type="evidence" value="ECO:0007669"/>
    <property type="project" value="InterPro"/>
</dbReference>
<keyword evidence="5" id="KW-1185">Reference proteome</keyword>
<dbReference type="GO" id="GO:0043177">
    <property type="term" value="F:organic acid binding"/>
    <property type="evidence" value="ECO:0007669"/>
    <property type="project" value="InterPro"/>
</dbReference>
<dbReference type="GO" id="GO:0055085">
    <property type="term" value="P:transmembrane transport"/>
    <property type="evidence" value="ECO:0007669"/>
    <property type="project" value="InterPro"/>
</dbReference>
<evidence type="ECO:0000256" key="2">
    <source>
        <dbReference type="PIRSR" id="PIRSR039026-1"/>
    </source>
</evidence>
<dbReference type="InterPro" id="IPR006311">
    <property type="entry name" value="TAT_signal"/>
</dbReference>
<name>A0A558DT78_9GAMM</name>
<keyword evidence="1" id="KW-0732">Signal</keyword>
<keyword evidence="3" id="KW-0479">Metal-binding</keyword>
<dbReference type="AlphaFoldDB" id="A0A558DT78"/>